<dbReference type="Gene3D" id="2.20.100.10">
    <property type="entry name" value="Thrombospondin type-1 (TSP1) repeat"/>
    <property type="match status" value="5"/>
</dbReference>
<evidence type="ECO:0000259" key="4">
    <source>
        <dbReference type="PROSITE" id="PS50060"/>
    </source>
</evidence>
<dbReference type="Proteomes" id="UP000828390">
    <property type="component" value="Unassembled WGS sequence"/>
</dbReference>
<evidence type="ECO:0000313" key="6">
    <source>
        <dbReference type="Proteomes" id="UP000828390"/>
    </source>
</evidence>
<feature type="transmembrane region" description="Helical" evidence="3">
    <location>
        <begin position="7"/>
        <end position="26"/>
    </location>
</feature>
<comment type="caution">
    <text evidence="5">The sequence shown here is derived from an EMBL/GenBank/DDBJ whole genome shotgun (WGS) entry which is preliminary data.</text>
</comment>
<dbReference type="SUPFAM" id="SSF82895">
    <property type="entry name" value="TSP-1 type 1 repeat"/>
    <property type="match status" value="5"/>
</dbReference>
<dbReference type="InterPro" id="IPR036383">
    <property type="entry name" value="TSP1_rpt_sf"/>
</dbReference>
<reference evidence="5" key="1">
    <citation type="journal article" date="2019" name="bioRxiv">
        <title>The Genome of the Zebra Mussel, Dreissena polymorpha: A Resource for Invasive Species Research.</title>
        <authorList>
            <person name="McCartney M.A."/>
            <person name="Auch B."/>
            <person name="Kono T."/>
            <person name="Mallez S."/>
            <person name="Zhang Y."/>
            <person name="Obille A."/>
            <person name="Becker A."/>
            <person name="Abrahante J.E."/>
            <person name="Garbe J."/>
            <person name="Badalamenti J.P."/>
            <person name="Herman A."/>
            <person name="Mangelson H."/>
            <person name="Liachko I."/>
            <person name="Sullivan S."/>
            <person name="Sone E.D."/>
            <person name="Koren S."/>
            <person name="Silverstein K.A.T."/>
            <person name="Beckman K.B."/>
            <person name="Gohl D.M."/>
        </authorList>
    </citation>
    <scope>NUCLEOTIDE SEQUENCE</scope>
    <source>
        <strain evidence="5">Duluth1</strain>
        <tissue evidence="5">Whole animal</tissue>
    </source>
</reference>
<evidence type="ECO:0000256" key="3">
    <source>
        <dbReference type="SAM" id="Phobius"/>
    </source>
</evidence>
<dbReference type="SMART" id="SM00137">
    <property type="entry name" value="MAM"/>
    <property type="match status" value="1"/>
</dbReference>
<feature type="domain" description="MAM" evidence="4">
    <location>
        <begin position="394"/>
        <end position="559"/>
    </location>
</feature>
<accession>A0A9D4GTR9</accession>
<dbReference type="Gene3D" id="2.60.120.200">
    <property type="match status" value="1"/>
</dbReference>
<dbReference type="InterPro" id="IPR000998">
    <property type="entry name" value="MAM_dom"/>
</dbReference>
<name>A0A9D4GTR9_DREPO</name>
<dbReference type="PRINTS" id="PR01705">
    <property type="entry name" value="TSP1REPEAT"/>
</dbReference>
<keyword evidence="1" id="KW-0677">Repeat</keyword>
<feature type="transmembrane region" description="Helical" evidence="3">
    <location>
        <begin position="38"/>
        <end position="61"/>
    </location>
</feature>
<dbReference type="GO" id="GO:0016020">
    <property type="term" value="C:membrane"/>
    <property type="evidence" value="ECO:0007669"/>
    <property type="project" value="InterPro"/>
</dbReference>
<dbReference type="CDD" id="cd06263">
    <property type="entry name" value="MAM"/>
    <property type="match status" value="1"/>
</dbReference>
<dbReference type="PROSITE" id="PS50092">
    <property type="entry name" value="TSP1"/>
    <property type="match status" value="5"/>
</dbReference>
<dbReference type="Pfam" id="PF00090">
    <property type="entry name" value="TSP_1"/>
    <property type="match status" value="5"/>
</dbReference>
<proteinExistence type="predicted"/>
<dbReference type="EMBL" id="JAIWYP010000005">
    <property type="protein sequence ID" value="KAH3819797.1"/>
    <property type="molecule type" value="Genomic_DNA"/>
</dbReference>
<dbReference type="InterPro" id="IPR013320">
    <property type="entry name" value="ConA-like_dom_sf"/>
</dbReference>
<dbReference type="FunFam" id="2.20.100.10:FF:000002">
    <property type="entry name" value="Unc-5 netrin receptor C"/>
    <property type="match status" value="1"/>
</dbReference>
<dbReference type="InterPro" id="IPR000884">
    <property type="entry name" value="TSP1_rpt"/>
</dbReference>
<dbReference type="AlphaFoldDB" id="A0A9D4GTR9"/>
<protein>
    <recommendedName>
        <fullName evidence="4">MAM domain-containing protein</fullName>
    </recommendedName>
</protein>
<evidence type="ECO:0000313" key="5">
    <source>
        <dbReference type="EMBL" id="KAH3819797.1"/>
    </source>
</evidence>
<reference evidence="5" key="2">
    <citation type="submission" date="2020-11" db="EMBL/GenBank/DDBJ databases">
        <authorList>
            <person name="McCartney M.A."/>
            <person name="Auch B."/>
            <person name="Kono T."/>
            <person name="Mallez S."/>
            <person name="Becker A."/>
            <person name="Gohl D.M."/>
            <person name="Silverstein K.A.T."/>
            <person name="Koren S."/>
            <person name="Bechman K.B."/>
            <person name="Herman A."/>
            <person name="Abrahante J.E."/>
            <person name="Garbe J."/>
        </authorList>
    </citation>
    <scope>NUCLEOTIDE SEQUENCE</scope>
    <source>
        <strain evidence="5">Duluth1</strain>
        <tissue evidence="5">Whole animal</tissue>
    </source>
</reference>
<gene>
    <name evidence="5" type="ORF">DPMN_121541</name>
</gene>
<dbReference type="PROSITE" id="PS50060">
    <property type="entry name" value="MAM_2"/>
    <property type="match status" value="1"/>
</dbReference>
<dbReference type="SMART" id="SM00209">
    <property type="entry name" value="TSP1"/>
    <property type="match status" value="5"/>
</dbReference>
<keyword evidence="3" id="KW-0472">Membrane</keyword>
<dbReference type="PANTHER" id="PTHR22906">
    <property type="entry name" value="PROPERDIN"/>
    <property type="match status" value="1"/>
</dbReference>
<sequence length="677" mass="74081">MGQIADSILGAVSGPMAAVFLLSIFVRCTTLKGLYSSVVVGACFGIWLSLGTLSVKITAIAKDFLQNKLGRQFLHESPDWDKNNKMRQFLAVLIFSGCLNNGASGTTYCTVDDDTPVFSAPDLGSRVVTLVERNTCFHGDMKGEWLFLQDTPIYYIHGYTVIEDTEPAADKNEANGFREYDPRNKQNVRSRCVDVEGINTCASARSIPNHRQEKRFLMGDATWTQWIEWSECNTAVCNIEGTRNRTRLCFVLNPNVQANCNGGDSIQLQKCTKPCLVDGSWGAWEGWSVCYCNGFRPRYRKCDSPPPLNGGHVCNGSEFEVGMCNRTSNTNCPVNGKWTDWSAWSTCSVSCENGTQSRNRYCTNPPPAYGGKDCGLDDSAFQNCSTSIPCPDQITCTFDAPLNCTWHNVDLFDNMDWIVFNGSTNTDDTGPSSDHTFGNSTGKYIYLESSAPSEECDKAWYQSGIIQPGFNAPVCVQFWYHMYGADIGSLNIYMATGPKLPGKLLWTVSGNQGDVWKSGHVPLSYTSNISIIAEATVGNGFHGDIGLDDLMFTQSTCFLYPSMANAQWAATCPTTTISPGHWSPWFNGQCSVTCGNGTLTRMRHCSSGHTDDCAGTSSEVIGCQKPPCGVWSEWFLGDCSVTCGDGTLSRMRICSSGHDEDCPGSAFDAMRCSQGPC</sequence>
<dbReference type="Gene3D" id="1.20.1730.10">
    <property type="entry name" value="Sodium/glucose cotransporter"/>
    <property type="match status" value="1"/>
</dbReference>
<keyword evidence="3" id="KW-0812">Transmembrane</keyword>
<keyword evidence="2" id="KW-1015">Disulfide bond</keyword>
<dbReference type="PANTHER" id="PTHR22906:SF21">
    <property type="entry name" value="SEMA DOMAIN-CONTAINING PROTEIN"/>
    <property type="match status" value="1"/>
</dbReference>
<dbReference type="InterPro" id="IPR052065">
    <property type="entry name" value="Compl_asym_regulator"/>
</dbReference>
<evidence type="ECO:0000256" key="1">
    <source>
        <dbReference type="ARBA" id="ARBA00022737"/>
    </source>
</evidence>
<dbReference type="Pfam" id="PF00629">
    <property type="entry name" value="MAM"/>
    <property type="match status" value="1"/>
</dbReference>
<dbReference type="SUPFAM" id="SSF49899">
    <property type="entry name" value="Concanavalin A-like lectins/glucanases"/>
    <property type="match status" value="1"/>
</dbReference>
<keyword evidence="3" id="KW-1133">Transmembrane helix</keyword>
<organism evidence="5 6">
    <name type="scientific">Dreissena polymorpha</name>
    <name type="common">Zebra mussel</name>
    <name type="synonym">Mytilus polymorpha</name>
    <dbReference type="NCBI Taxonomy" id="45954"/>
    <lineage>
        <taxon>Eukaryota</taxon>
        <taxon>Metazoa</taxon>
        <taxon>Spiralia</taxon>
        <taxon>Lophotrochozoa</taxon>
        <taxon>Mollusca</taxon>
        <taxon>Bivalvia</taxon>
        <taxon>Autobranchia</taxon>
        <taxon>Heteroconchia</taxon>
        <taxon>Euheterodonta</taxon>
        <taxon>Imparidentia</taxon>
        <taxon>Neoheterodontei</taxon>
        <taxon>Myida</taxon>
        <taxon>Dreissenoidea</taxon>
        <taxon>Dreissenidae</taxon>
        <taxon>Dreissena</taxon>
    </lineage>
</organism>
<dbReference type="InterPro" id="IPR038377">
    <property type="entry name" value="Na/Glc_symporter_sf"/>
</dbReference>
<keyword evidence="6" id="KW-1185">Reference proteome</keyword>
<evidence type="ECO:0000256" key="2">
    <source>
        <dbReference type="ARBA" id="ARBA00023157"/>
    </source>
</evidence>